<evidence type="ECO:0000313" key="10">
    <source>
        <dbReference type="EMBL" id="MBI2876627.1"/>
    </source>
</evidence>
<keyword evidence="1 7" id="KW-0963">Cytoplasm</keyword>
<dbReference type="HAMAP" id="MF_00607">
    <property type="entry name" value="16SrRNA_methyltr_A"/>
    <property type="match status" value="1"/>
</dbReference>
<keyword evidence="2 7" id="KW-0698">rRNA processing</keyword>
<evidence type="ECO:0000313" key="11">
    <source>
        <dbReference type="Proteomes" id="UP000769766"/>
    </source>
</evidence>
<protein>
    <recommendedName>
        <fullName evidence="7">Ribosomal RNA small subunit methyltransferase A</fullName>
        <ecNumber evidence="7">2.1.1.182</ecNumber>
    </recommendedName>
    <alternativeName>
        <fullName evidence="7">16S rRNA (adenine(1518)-N(6)/adenine(1519)-N(6))-dimethyltransferase</fullName>
    </alternativeName>
    <alternativeName>
        <fullName evidence="7">16S rRNA dimethyladenosine transferase</fullName>
    </alternativeName>
    <alternativeName>
        <fullName evidence="7">16S rRNA dimethylase</fullName>
    </alternativeName>
    <alternativeName>
        <fullName evidence="7">S-adenosylmethionine-6-N', N'-adenosyl(rRNA) dimethyltransferase</fullName>
    </alternativeName>
</protein>
<dbReference type="Gene3D" id="1.10.8.100">
    <property type="entry name" value="Ribosomal RNA adenine dimethylase-like, domain 2"/>
    <property type="match status" value="1"/>
</dbReference>
<reference evidence="10" key="1">
    <citation type="submission" date="2020-07" db="EMBL/GenBank/DDBJ databases">
        <title>Huge and variable diversity of episymbiotic CPR bacteria and DPANN archaea in groundwater ecosystems.</title>
        <authorList>
            <person name="He C.Y."/>
            <person name="Keren R."/>
            <person name="Whittaker M."/>
            <person name="Farag I.F."/>
            <person name="Doudna J."/>
            <person name="Cate J.H.D."/>
            <person name="Banfield J.F."/>
        </authorList>
    </citation>
    <scope>NUCLEOTIDE SEQUENCE</scope>
    <source>
        <strain evidence="10">NC_groundwater_672_Ag_B-0.1um_62_36</strain>
    </source>
</reference>
<dbReference type="AlphaFoldDB" id="A0A932FWR7"/>
<dbReference type="GO" id="GO:0052908">
    <property type="term" value="F:16S rRNA (adenine(1518)-N(6)/adenine(1519)-N(6))-dimethyltransferase activity"/>
    <property type="evidence" value="ECO:0007669"/>
    <property type="project" value="UniProtKB-EC"/>
</dbReference>
<sequence length="287" mass="31855">MTRSPRPGGLLRQQRELIQQAGIQLKKGLGQHFLVDPGVVRGIVRLAALTQEDTVLEVGPGLGSLTLALAEAAGKTIALEKDEKLYHLLQEQLAPYPQVELIRADALFFDYASLEPGTKVVSNLPYAVATPLLFRFLEQRGRICEMVLMLQQEVADRLLASPGSKTYGPLTVAVQLYCQVEKGFKVPPAAFWPRPKVHSMVVRFVLQTQPRVALTDEELFFKIVRASFAQRRKTLLNNLRQAQHLGHDPGFWAEACRNVGIDPARRGETLSLEEFAALTHSVASQGR</sequence>
<comment type="function">
    <text evidence="7">Specifically dimethylates two adjacent adenosines (A1518 and A1519) in the loop of a conserved hairpin near the 3'-end of 16S rRNA in the 30S particle. May play a critical role in biogenesis of 30S subunits.</text>
</comment>
<dbReference type="InterPro" id="IPR011530">
    <property type="entry name" value="rRNA_adenine_dimethylase"/>
</dbReference>
<dbReference type="SMART" id="SM00650">
    <property type="entry name" value="rADc"/>
    <property type="match status" value="1"/>
</dbReference>
<dbReference type="NCBIfam" id="TIGR00755">
    <property type="entry name" value="ksgA"/>
    <property type="match status" value="1"/>
</dbReference>
<evidence type="ECO:0000256" key="1">
    <source>
        <dbReference type="ARBA" id="ARBA00022490"/>
    </source>
</evidence>
<dbReference type="InterPro" id="IPR023165">
    <property type="entry name" value="rRNA_Ade_diMease-like_C"/>
</dbReference>
<organism evidence="10 11">
    <name type="scientific">Tectimicrobiota bacterium</name>
    <dbReference type="NCBI Taxonomy" id="2528274"/>
    <lineage>
        <taxon>Bacteria</taxon>
        <taxon>Pseudomonadati</taxon>
        <taxon>Nitrospinota/Tectimicrobiota group</taxon>
        <taxon>Candidatus Tectimicrobiota</taxon>
    </lineage>
</organism>
<comment type="subcellular location">
    <subcellularLocation>
        <location evidence="7">Cytoplasm</location>
    </subcellularLocation>
</comment>
<dbReference type="GO" id="GO:0003723">
    <property type="term" value="F:RNA binding"/>
    <property type="evidence" value="ECO:0007669"/>
    <property type="project" value="UniProtKB-UniRule"/>
</dbReference>
<dbReference type="Pfam" id="PF00398">
    <property type="entry name" value="RrnaAD"/>
    <property type="match status" value="1"/>
</dbReference>
<feature type="binding site" evidence="7 8">
    <location>
        <position position="32"/>
    </location>
    <ligand>
        <name>S-adenosyl-L-methionine</name>
        <dbReference type="ChEBI" id="CHEBI:59789"/>
    </ligand>
</feature>
<dbReference type="Gene3D" id="3.40.50.150">
    <property type="entry name" value="Vaccinia Virus protein VP39"/>
    <property type="match status" value="1"/>
</dbReference>
<evidence type="ECO:0000256" key="2">
    <source>
        <dbReference type="ARBA" id="ARBA00022552"/>
    </source>
</evidence>
<evidence type="ECO:0000256" key="7">
    <source>
        <dbReference type="HAMAP-Rule" id="MF_00607"/>
    </source>
</evidence>
<evidence type="ECO:0000256" key="4">
    <source>
        <dbReference type="ARBA" id="ARBA00022679"/>
    </source>
</evidence>
<feature type="domain" description="Ribosomal RNA adenine methylase transferase N-terminal" evidence="9">
    <location>
        <begin position="39"/>
        <end position="208"/>
    </location>
</feature>
<dbReference type="SUPFAM" id="SSF53335">
    <property type="entry name" value="S-adenosyl-L-methionine-dependent methyltransferases"/>
    <property type="match status" value="1"/>
</dbReference>
<feature type="binding site" evidence="7 8">
    <location>
        <position position="80"/>
    </location>
    <ligand>
        <name>S-adenosyl-L-methionine</name>
        <dbReference type="ChEBI" id="CHEBI:59789"/>
    </ligand>
</feature>
<dbReference type="InterPro" id="IPR029063">
    <property type="entry name" value="SAM-dependent_MTases_sf"/>
</dbReference>
<dbReference type="PANTHER" id="PTHR11727">
    <property type="entry name" value="DIMETHYLADENOSINE TRANSFERASE"/>
    <property type="match status" value="1"/>
</dbReference>
<accession>A0A932FWR7</accession>
<dbReference type="EC" id="2.1.1.182" evidence="7"/>
<dbReference type="InterPro" id="IPR001737">
    <property type="entry name" value="KsgA/Erm"/>
</dbReference>
<evidence type="ECO:0000256" key="6">
    <source>
        <dbReference type="ARBA" id="ARBA00022884"/>
    </source>
</evidence>
<keyword evidence="6 7" id="KW-0694">RNA-binding</keyword>
<dbReference type="FunFam" id="3.40.50.150:FF:000023">
    <property type="entry name" value="Ribosomal RNA small subunit methyltransferase A"/>
    <property type="match status" value="1"/>
</dbReference>
<feature type="binding site" evidence="7 8">
    <location>
        <position position="59"/>
    </location>
    <ligand>
        <name>S-adenosyl-L-methionine</name>
        <dbReference type="ChEBI" id="CHEBI:59789"/>
    </ligand>
</feature>
<evidence type="ECO:0000256" key="8">
    <source>
        <dbReference type="PROSITE-ProRule" id="PRU01026"/>
    </source>
</evidence>
<evidence type="ECO:0000256" key="5">
    <source>
        <dbReference type="ARBA" id="ARBA00022691"/>
    </source>
</evidence>
<gene>
    <name evidence="7 10" type="primary">rsmA</name>
    <name evidence="7" type="synonym">ksgA</name>
    <name evidence="10" type="ORF">HYY20_07075</name>
</gene>
<name>A0A932FWR7_UNCTE</name>
<evidence type="ECO:0000259" key="9">
    <source>
        <dbReference type="SMART" id="SM00650"/>
    </source>
</evidence>
<dbReference type="PANTHER" id="PTHR11727:SF7">
    <property type="entry name" value="DIMETHYLADENOSINE TRANSFERASE-RELATED"/>
    <property type="match status" value="1"/>
</dbReference>
<comment type="catalytic activity">
    <reaction evidence="7">
        <text>adenosine(1518)/adenosine(1519) in 16S rRNA + 4 S-adenosyl-L-methionine = N(6)-dimethyladenosine(1518)/N(6)-dimethyladenosine(1519) in 16S rRNA + 4 S-adenosyl-L-homocysteine + 4 H(+)</text>
        <dbReference type="Rhea" id="RHEA:19609"/>
        <dbReference type="Rhea" id="RHEA-COMP:10232"/>
        <dbReference type="Rhea" id="RHEA-COMP:10233"/>
        <dbReference type="ChEBI" id="CHEBI:15378"/>
        <dbReference type="ChEBI" id="CHEBI:57856"/>
        <dbReference type="ChEBI" id="CHEBI:59789"/>
        <dbReference type="ChEBI" id="CHEBI:74411"/>
        <dbReference type="ChEBI" id="CHEBI:74493"/>
        <dbReference type="EC" id="2.1.1.182"/>
    </reaction>
</comment>
<comment type="similarity">
    <text evidence="7">Belongs to the class I-like SAM-binding methyltransferase superfamily. rRNA adenine N(6)-methyltransferase family. RsmA subfamily.</text>
</comment>
<feature type="binding site" evidence="7 8">
    <location>
        <position position="123"/>
    </location>
    <ligand>
        <name>S-adenosyl-L-methionine</name>
        <dbReference type="ChEBI" id="CHEBI:59789"/>
    </ligand>
</feature>
<evidence type="ECO:0000256" key="3">
    <source>
        <dbReference type="ARBA" id="ARBA00022603"/>
    </source>
</evidence>
<dbReference type="CDD" id="cd02440">
    <property type="entry name" value="AdoMet_MTases"/>
    <property type="match status" value="1"/>
</dbReference>
<keyword evidence="4 7" id="KW-0808">Transferase</keyword>
<dbReference type="InterPro" id="IPR020598">
    <property type="entry name" value="rRNA_Ade_methylase_Trfase_N"/>
</dbReference>
<comment type="caution">
    <text evidence="10">The sequence shown here is derived from an EMBL/GenBank/DDBJ whole genome shotgun (WGS) entry which is preliminary data.</text>
</comment>
<dbReference type="PROSITE" id="PS51689">
    <property type="entry name" value="SAM_RNA_A_N6_MT"/>
    <property type="match status" value="1"/>
</dbReference>
<keyword evidence="3 7" id="KW-0489">Methyltransferase</keyword>
<proteinExistence type="inferred from homology"/>
<dbReference type="EMBL" id="JACPRF010000215">
    <property type="protein sequence ID" value="MBI2876627.1"/>
    <property type="molecule type" value="Genomic_DNA"/>
</dbReference>
<dbReference type="Proteomes" id="UP000769766">
    <property type="component" value="Unassembled WGS sequence"/>
</dbReference>
<keyword evidence="5 7" id="KW-0949">S-adenosyl-L-methionine</keyword>
<feature type="binding site" evidence="7 8">
    <location>
        <position position="34"/>
    </location>
    <ligand>
        <name>S-adenosyl-L-methionine</name>
        <dbReference type="ChEBI" id="CHEBI:59789"/>
    </ligand>
</feature>
<dbReference type="GO" id="GO:0005829">
    <property type="term" value="C:cytosol"/>
    <property type="evidence" value="ECO:0007669"/>
    <property type="project" value="TreeGrafter"/>
</dbReference>
<feature type="binding site" evidence="7 8">
    <location>
        <position position="105"/>
    </location>
    <ligand>
        <name>S-adenosyl-L-methionine</name>
        <dbReference type="ChEBI" id="CHEBI:59789"/>
    </ligand>
</feature>